<dbReference type="Proteomes" id="UP000321892">
    <property type="component" value="Chromosome"/>
</dbReference>
<evidence type="ECO:0000256" key="1">
    <source>
        <dbReference type="SAM" id="SignalP"/>
    </source>
</evidence>
<name>A0A510JE63_9FUSO</name>
<organism evidence="2 3">
    <name type="scientific">Leptotrichia hofstadii</name>
    <dbReference type="NCBI Taxonomy" id="157688"/>
    <lineage>
        <taxon>Bacteria</taxon>
        <taxon>Fusobacteriati</taxon>
        <taxon>Fusobacteriota</taxon>
        <taxon>Fusobacteriia</taxon>
        <taxon>Fusobacteriales</taxon>
        <taxon>Leptotrichiaceae</taxon>
        <taxon>Leptotrichia</taxon>
    </lineage>
</organism>
<reference evidence="2 3" key="1">
    <citation type="submission" date="2019-07" db="EMBL/GenBank/DDBJ databases">
        <title>Complete Genome Sequence of Leptotrichia hofstadii Strain JCM16775.</title>
        <authorList>
            <person name="Watanabe S."/>
            <person name="Cui L."/>
        </authorList>
    </citation>
    <scope>NUCLEOTIDE SEQUENCE [LARGE SCALE GENOMIC DNA]</scope>
    <source>
        <strain evidence="2 3">JCM16775</strain>
    </source>
</reference>
<keyword evidence="3" id="KW-1185">Reference proteome</keyword>
<evidence type="ECO:0000313" key="3">
    <source>
        <dbReference type="Proteomes" id="UP000321892"/>
    </source>
</evidence>
<gene>
    <name evidence="2" type="ORF">JCM16775_0283</name>
</gene>
<proteinExistence type="predicted"/>
<dbReference type="AlphaFoldDB" id="A0A510JE63"/>
<feature type="chain" id="PRO_5022208741" evidence="1">
    <location>
        <begin position="26"/>
        <end position="82"/>
    </location>
</feature>
<keyword evidence="1" id="KW-0732">Signal</keyword>
<feature type="signal peptide" evidence="1">
    <location>
        <begin position="1"/>
        <end position="25"/>
    </location>
</feature>
<protein>
    <submittedName>
        <fullName evidence="2">Uncharacterized protein</fullName>
    </submittedName>
</protein>
<dbReference type="EMBL" id="AP019823">
    <property type="protein sequence ID" value="BBM37599.1"/>
    <property type="molecule type" value="Genomic_DNA"/>
</dbReference>
<dbReference type="KEGG" id="lhf:JCM16775_0283"/>
<evidence type="ECO:0000313" key="2">
    <source>
        <dbReference type="EMBL" id="BBM37599.1"/>
    </source>
</evidence>
<accession>A0A510JE63</accession>
<sequence length="82" mass="9893">MNVKNFMKKLILILGILGISVTSFAATRKNNRIVYVKKEPSRRVIRRRYIFVRVPRRKKVVYVKREPSRRQRRARIAAGRRR</sequence>